<keyword evidence="2" id="KW-1185">Reference proteome</keyword>
<dbReference type="RefSeq" id="WP_169553002.1">
    <property type="nucleotide sequence ID" value="NZ_CP051677.1"/>
</dbReference>
<evidence type="ECO:0000313" key="2">
    <source>
        <dbReference type="Proteomes" id="UP000501128"/>
    </source>
</evidence>
<sequence length="271" mass="29642">MTQFSRSTGWRLLLILCLIEPLFCQAQIGFQASPAKLYFNQTTGDEQTRTLRLTNPMDTRLVLQATCADWRRDSLGEKVYYPPGTLPTSGCPLVKVIPDVIELAPGEQRDVLVSLTANRADKATGIRNGMLFLTQSNEQEVARQKGASQFVIKAQIGVHVYVLPDGHTEPDIAIVGMTVGQSARPYQVNVKVHNTGKALLESQLRLEYLNMTTMEEVKTEAIPVNTMPDDSFQVAASVPANLSAGKYLIVAVLDSGPGQALKVAELETVLK</sequence>
<reference evidence="1 2" key="1">
    <citation type="submission" date="2020-04" db="EMBL/GenBank/DDBJ databases">
        <title>Genome sequencing of novel species.</title>
        <authorList>
            <person name="Heo J."/>
            <person name="Kim S.-J."/>
            <person name="Kim J.-S."/>
            <person name="Hong S.-B."/>
            <person name="Kwon S.-W."/>
        </authorList>
    </citation>
    <scope>NUCLEOTIDE SEQUENCE [LARGE SCALE GENOMIC DNA]</scope>
    <source>
        <strain evidence="1 2">CJU-R4</strain>
    </source>
</reference>
<protein>
    <recommendedName>
        <fullName evidence="3">P pilus assembly protein, chaperone PapD</fullName>
    </recommendedName>
</protein>
<proteinExistence type="predicted"/>
<dbReference type="EMBL" id="CP051677">
    <property type="protein sequence ID" value="QJD80983.1"/>
    <property type="molecule type" value="Genomic_DNA"/>
</dbReference>
<dbReference type="KEGG" id="srho:HH216_23085"/>
<name>A0A7L5DUH6_9BACT</name>
<evidence type="ECO:0008006" key="3">
    <source>
        <dbReference type="Google" id="ProtNLM"/>
    </source>
</evidence>
<gene>
    <name evidence="1" type="ORF">HH216_23085</name>
</gene>
<evidence type="ECO:0000313" key="1">
    <source>
        <dbReference type="EMBL" id="QJD80983.1"/>
    </source>
</evidence>
<dbReference type="AlphaFoldDB" id="A0A7L5DUH6"/>
<organism evidence="1 2">
    <name type="scientific">Spirosoma rhododendri</name>
    <dbReference type="NCBI Taxonomy" id="2728024"/>
    <lineage>
        <taxon>Bacteria</taxon>
        <taxon>Pseudomonadati</taxon>
        <taxon>Bacteroidota</taxon>
        <taxon>Cytophagia</taxon>
        <taxon>Cytophagales</taxon>
        <taxon>Cytophagaceae</taxon>
        <taxon>Spirosoma</taxon>
    </lineage>
</organism>
<dbReference type="Proteomes" id="UP000501128">
    <property type="component" value="Chromosome"/>
</dbReference>
<accession>A0A7L5DUH6</accession>